<feature type="transmembrane region" description="Helical" evidence="1">
    <location>
        <begin position="24"/>
        <end position="45"/>
    </location>
</feature>
<comment type="caution">
    <text evidence="2">The sequence shown here is derived from an EMBL/GenBank/DDBJ whole genome shotgun (WGS) entry which is preliminary data.</text>
</comment>
<dbReference type="EMBL" id="MCGO01000066">
    <property type="protein sequence ID" value="ORY33906.1"/>
    <property type="molecule type" value="Genomic_DNA"/>
</dbReference>
<feature type="transmembrane region" description="Helical" evidence="1">
    <location>
        <begin position="176"/>
        <end position="200"/>
    </location>
</feature>
<evidence type="ECO:0000256" key="1">
    <source>
        <dbReference type="SAM" id="Phobius"/>
    </source>
</evidence>
<keyword evidence="1" id="KW-0472">Membrane</keyword>
<feature type="transmembrane region" description="Helical" evidence="1">
    <location>
        <begin position="221"/>
        <end position="242"/>
    </location>
</feature>
<evidence type="ECO:0000313" key="2">
    <source>
        <dbReference type="EMBL" id="ORY33906.1"/>
    </source>
</evidence>
<feature type="transmembrane region" description="Helical" evidence="1">
    <location>
        <begin position="96"/>
        <end position="119"/>
    </location>
</feature>
<organism evidence="2 3">
    <name type="scientific">Rhizoclosmatium globosum</name>
    <dbReference type="NCBI Taxonomy" id="329046"/>
    <lineage>
        <taxon>Eukaryota</taxon>
        <taxon>Fungi</taxon>
        <taxon>Fungi incertae sedis</taxon>
        <taxon>Chytridiomycota</taxon>
        <taxon>Chytridiomycota incertae sedis</taxon>
        <taxon>Chytridiomycetes</taxon>
        <taxon>Chytridiales</taxon>
        <taxon>Chytriomycetaceae</taxon>
        <taxon>Rhizoclosmatium</taxon>
    </lineage>
</organism>
<proteinExistence type="predicted"/>
<dbReference type="Proteomes" id="UP000193642">
    <property type="component" value="Unassembled WGS sequence"/>
</dbReference>
<protein>
    <submittedName>
        <fullName evidence="2">Uncharacterized protein</fullName>
    </submittedName>
</protein>
<gene>
    <name evidence="2" type="ORF">BCR33DRAFT_723113</name>
</gene>
<feature type="transmembrane region" description="Helical" evidence="1">
    <location>
        <begin position="257"/>
        <end position="283"/>
    </location>
</feature>
<accession>A0A1Y2BGQ0</accession>
<name>A0A1Y2BGQ0_9FUNG</name>
<sequence length="303" mass="34606">MNLTNTSDAPLWDDYFSESLRLDEIDFCIVLIVSLVQLLVLGLLIKSERTVVRQKPSPKALTSVNVLILLMIVSNCFVSGFKFYTWKSINDTFLLIVYSTVMNFSLSVHLFVLVCYTWIRGIPVIQQCFPWAYPMLKGCLILFGLIQFVAFLASVATNVSLVVSSLSAYWEALAQINLYLSFTIDAYIFVFDIVVILFYLRYLASISKEPAIHDIQRLKIISRYGIVSCLWLELWLSSYVAFNSFSSQTIPSVGISAYLAASGFFNLGILIYVSIQLAMKWFLVKEKKLRLSIVLEMQKQHRR</sequence>
<dbReference type="AlphaFoldDB" id="A0A1Y2BGQ0"/>
<evidence type="ECO:0000313" key="3">
    <source>
        <dbReference type="Proteomes" id="UP000193642"/>
    </source>
</evidence>
<keyword evidence="1" id="KW-1133">Transmembrane helix</keyword>
<keyword evidence="1" id="KW-0812">Transmembrane</keyword>
<keyword evidence="3" id="KW-1185">Reference proteome</keyword>
<feature type="transmembrane region" description="Helical" evidence="1">
    <location>
        <begin position="66"/>
        <end position="84"/>
    </location>
</feature>
<reference evidence="2 3" key="1">
    <citation type="submission" date="2016-07" db="EMBL/GenBank/DDBJ databases">
        <title>Pervasive Adenine N6-methylation of Active Genes in Fungi.</title>
        <authorList>
            <consortium name="DOE Joint Genome Institute"/>
            <person name="Mondo S.J."/>
            <person name="Dannebaum R.O."/>
            <person name="Kuo R.C."/>
            <person name="Labutti K."/>
            <person name="Haridas S."/>
            <person name="Kuo A."/>
            <person name="Salamov A."/>
            <person name="Ahrendt S.R."/>
            <person name="Lipzen A."/>
            <person name="Sullivan W."/>
            <person name="Andreopoulos W.B."/>
            <person name="Clum A."/>
            <person name="Lindquist E."/>
            <person name="Daum C."/>
            <person name="Ramamoorthy G.K."/>
            <person name="Gryganskyi A."/>
            <person name="Culley D."/>
            <person name="Magnuson J.K."/>
            <person name="James T.Y."/>
            <person name="O'Malley M.A."/>
            <person name="Stajich J.E."/>
            <person name="Spatafora J.W."/>
            <person name="Visel A."/>
            <person name="Grigoriev I.V."/>
        </authorList>
    </citation>
    <scope>NUCLEOTIDE SEQUENCE [LARGE SCALE GENOMIC DNA]</scope>
    <source>
        <strain evidence="2 3">JEL800</strain>
    </source>
</reference>
<feature type="transmembrane region" description="Helical" evidence="1">
    <location>
        <begin position="140"/>
        <end position="170"/>
    </location>
</feature>